<evidence type="ECO:0000256" key="4">
    <source>
        <dbReference type="PROSITE-ProRule" id="PRU00433"/>
    </source>
</evidence>
<gene>
    <name evidence="11" type="ORF">B5E52_18325</name>
    <name evidence="13" type="ORF">DW027_03920</name>
    <name evidence="12" type="ORF">DWW25_21840</name>
    <name evidence="6" type="ORF">F6S82_17660</name>
    <name evidence="7" type="ORF">GA560_09115</name>
    <name evidence="8" type="ORF">GAZ26_26805</name>
    <name evidence="10" type="ORF">LD004_00300</name>
    <name evidence="9" type="ORF">LDZ35_01620</name>
    <name evidence="14" type="ORF">SAMN04487924_15012</name>
    <name evidence="15" type="ORF">SAMN05216250_1759</name>
</gene>
<dbReference type="EMBL" id="NFLW01000042">
    <property type="protein sequence ID" value="OUQ63838.1"/>
    <property type="molecule type" value="Genomic_DNA"/>
</dbReference>
<dbReference type="EMBL" id="VYQC01000011">
    <property type="protein sequence ID" value="KAA9043698.1"/>
    <property type="molecule type" value="Genomic_DNA"/>
</dbReference>
<dbReference type="EMBL" id="FNRP01000050">
    <property type="protein sequence ID" value="SEB18364.1"/>
    <property type="molecule type" value="Genomic_DNA"/>
</dbReference>
<evidence type="ECO:0000313" key="22">
    <source>
        <dbReference type="Proteomes" id="UP000471447"/>
    </source>
</evidence>
<dbReference type="Proteomes" id="UP000283369">
    <property type="component" value="Unassembled WGS sequence"/>
</dbReference>
<evidence type="ECO:0000313" key="23">
    <source>
        <dbReference type="Proteomes" id="UP000474077"/>
    </source>
</evidence>
<evidence type="ECO:0000256" key="3">
    <source>
        <dbReference type="ARBA" id="ARBA00023004"/>
    </source>
</evidence>
<sequence>MMTKFFLLGKPVIKALRGGLPRRLGRILFVAINIGFLQGCDHDAFDGIIYKPNGEIAKPEELSAGISTIFSTVSGAYDTNADWVTGELLTRFNRGDGLYDNSRGVGTGSGNGLGPIFGGYSCGACHRNTGRTTPAWVTGGSGAGFSSMLVYITRKTGGYFPEYGRVLHDQSIYGVKAEGKIKITTTTEKFKFPDGEEYELITPHYEITDWYDYEIKPEDLIISVRAPLRHVGMGQMMALNHDELKQLAAQSNYPEYGISGRLNYVTEKGKYDIGISGNKANHQDLTVELGFSSDLGVTNDRFPHEVGEGQSQMMGFANQGVEISTRDMEDVDLYMQTLGVPARRNVDDETIKHGEQMFYQAKCHLCHTVTLHTRPRGSVLLNGTQLPWLGNQIIHPYSDFLLHDMGQGLADDYPSGLARGCEWRTTPLWGIGLQEIVNGHTYFLHDGRARNLTEAIMWHDGEGAASRSIFSRMSKEDRAALLTFLNSL</sequence>
<protein>
    <submittedName>
        <fullName evidence="14">CxxC motif-containing protein, DUF1111 family</fullName>
    </submittedName>
    <submittedName>
        <fullName evidence="11">Thiol oxidoreductase</fullName>
    </submittedName>
</protein>
<evidence type="ECO:0000313" key="10">
    <source>
        <dbReference type="EMBL" id="MCA4702062.1"/>
    </source>
</evidence>
<dbReference type="Proteomes" id="UP000284495">
    <property type="component" value="Unassembled WGS sequence"/>
</dbReference>
<evidence type="ECO:0000313" key="14">
    <source>
        <dbReference type="EMBL" id="SEB18364.1"/>
    </source>
</evidence>
<dbReference type="EMBL" id="QRYV01000071">
    <property type="protein sequence ID" value="RGV06014.1"/>
    <property type="molecule type" value="Genomic_DNA"/>
</dbReference>
<dbReference type="Pfam" id="PF06537">
    <property type="entry name" value="DHOR"/>
    <property type="match status" value="1"/>
</dbReference>
<organism evidence="11 18">
    <name type="scientific">Bacteroides xylanisolvens</name>
    <dbReference type="NCBI Taxonomy" id="371601"/>
    <lineage>
        <taxon>Bacteria</taxon>
        <taxon>Pseudomonadati</taxon>
        <taxon>Bacteroidota</taxon>
        <taxon>Bacteroidia</taxon>
        <taxon>Bacteroidales</taxon>
        <taxon>Bacteroidaceae</taxon>
        <taxon>Bacteroides</taxon>
    </lineage>
</organism>
<dbReference type="EMBL" id="QROO01000004">
    <property type="protein sequence ID" value="RHL40544.1"/>
    <property type="molecule type" value="Genomic_DNA"/>
</dbReference>
<keyword evidence="3 4" id="KW-0408">Iron</keyword>
<reference evidence="22 23" key="7">
    <citation type="journal article" date="2019" name="Nat. Med.">
        <title>A library of human gut bacterial isolates paired with longitudinal multiomics data enables mechanistic microbiome research.</title>
        <authorList>
            <person name="Poyet M."/>
            <person name="Groussin M."/>
            <person name="Gibbons S.M."/>
            <person name="Avila-Pacheco J."/>
            <person name="Jiang X."/>
            <person name="Kearney S.M."/>
            <person name="Perrotta A.R."/>
            <person name="Berdy B."/>
            <person name="Zhao S."/>
            <person name="Lieberman T.D."/>
            <person name="Swanson P.K."/>
            <person name="Smith M."/>
            <person name="Roesemann S."/>
            <person name="Alexander J.E."/>
            <person name="Rich S.A."/>
            <person name="Livny J."/>
            <person name="Vlamakis H."/>
            <person name="Clish C."/>
            <person name="Bullock K."/>
            <person name="Deik A."/>
            <person name="Scott J."/>
            <person name="Pierce K.A."/>
            <person name="Xavier R.J."/>
            <person name="Alm E.J."/>
        </authorList>
    </citation>
    <scope>NUCLEOTIDE SEQUENCE [LARGE SCALE GENOMIC DNA]</scope>
    <source>
        <strain evidence="8 22">BIOML-A7</strain>
        <strain evidence="7 23">BIOML-A73</strain>
    </source>
</reference>
<reference evidence="9" key="9">
    <citation type="submission" date="2023-08" db="EMBL/GenBank/DDBJ databases">
        <title>Mucin Metabolism Genes Underlie the Key Renovations of Bacteroides xylanisolvens Genomes in Captive Great Apes.</title>
        <authorList>
            <person name="Nishida A.H."/>
        </authorList>
    </citation>
    <scope>NUCLEOTIDE SEQUENCE</scope>
    <source>
        <strain evidence="10">P13.H9</strain>
        <strain evidence="9">P19.10B</strain>
    </source>
</reference>
<evidence type="ECO:0000313" key="15">
    <source>
        <dbReference type="EMBL" id="SFO19437.1"/>
    </source>
</evidence>
<dbReference type="RefSeq" id="WP_004312529.1">
    <property type="nucleotide sequence ID" value="NZ_CABKPA010000035.1"/>
</dbReference>
<dbReference type="SUPFAM" id="SSF46626">
    <property type="entry name" value="Cytochrome c"/>
    <property type="match status" value="1"/>
</dbReference>
<dbReference type="EMBL" id="JAIWWW010000003">
    <property type="protein sequence ID" value="MCA4521914.1"/>
    <property type="molecule type" value="Genomic_DNA"/>
</dbReference>
<feature type="domain" description="Cytochrome c" evidence="5">
    <location>
        <begin position="349"/>
        <end position="488"/>
    </location>
</feature>
<evidence type="ECO:0000313" key="20">
    <source>
        <dbReference type="Proteomes" id="UP000284495"/>
    </source>
</evidence>
<reference evidence="19 20" key="5">
    <citation type="submission" date="2018-08" db="EMBL/GenBank/DDBJ databases">
        <title>A genome reference for cultivated species of the human gut microbiota.</title>
        <authorList>
            <person name="Zou Y."/>
            <person name="Xue W."/>
            <person name="Luo G."/>
        </authorList>
    </citation>
    <scope>NUCLEOTIDE SEQUENCE [LARGE SCALE GENOMIC DNA]</scope>
    <source>
        <strain evidence="12 19">AF14-7</strain>
        <strain evidence="13 20">AF38-2</strain>
    </source>
</reference>
<evidence type="ECO:0000313" key="13">
    <source>
        <dbReference type="EMBL" id="RHL40544.1"/>
    </source>
</evidence>
<dbReference type="Proteomes" id="UP000183766">
    <property type="component" value="Unassembled WGS sequence"/>
</dbReference>
<dbReference type="AlphaFoldDB" id="A0A174LAU5"/>
<reference evidence="16 17" key="1">
    <citation type="submission" date="2016-10" db="EMBL/GenBank/DDBJ databases">
        <authorList>
            <person name="de Groot N.N."/>
        </authorList>
    </citation>
    <scope>NUCLEOTIDE SEQUENCE [LARGE SCALE GENOMIC DNA]</scope>
    <source>
        <strain evidence="15 17">NLAE-zl-C202</strain>
        <strain evidence="14 16">NLAE-zl-G339</strain>
    </source>
</reference>
<evidence type="ECO:0000259" key="5">
    <source>
        <dbReference type="PROSITE" id="PS51007"/>
    </source>
</evidence>
<name>A0A174LAU5_9BACE</name>
<dbReference type="PIRSF" id="PIRSF028099">
    <property type="entry name" value="DUF1111"/>
    <property type="match status" value="1"/>
</dbReference>
<evidence type="ECO:0000313" key="16">
    <source>
        <dbReference type="Proteomes" id="UP000183040"/>
    </source>
</evidence>
<evidence type="ECO:0000313" key="18">
    <source>
        <dbReference type="Proteomes" id="UP000196036"/>
    </source>
</evidence>
<evidence type="ECO:0000313" key="11">
    <source>
        <dbReference type="EMBL" id="OUQ63838.1"/>
    </source>
</evidence>
<evidence type="ECO:0000313" key="8">
    <source>
        <dbReference type="EMBL" id="KAB6416057.1"/>
    </source>
</evidence>
<reference evidence="6" key="8">
    <citation type="submission" date="2019-09" db="EMBL/GenBank/DDBJ databases">
        <authorList>
            <person name="Ross B.D."/>
            <person name="Verster A.J."/>
            <person name="Radey M.C."/>
            <person name="Schmidtke D.T."/>
            <person name="Pope C.E."/>
            <person name="Hoffman L.R."/>
            <person name="Hajjar A.M."/>
            <person name="Peterson S.B."/>
            <person name="Borenstein E."/>
            <person name="Mougous J.D."/>
        </authorList>
    </citation>
    <scope>NUCLEOTIDE SEQUENCE</scope>
    <source>
        <strain evidence="6">H204</strain>
    </source>
</reference>
<proteinExistence type="predicted"/>
<dbReference type="EMBL" id="WDCG01000064">
    <property type="protein sequence ID" value="KAB6416057.1"/>
    <property type="molecule type" value="Genomic_DNA"/>
</dbReference>
<dbReference type="GO" id="GO:0009055">
    <property type="term" value="F:electron transfer activity"/>
    <property type="evidence" value="ECO:0007669"/>
    <property type="project" value="InterPro"/>
</dbReference>
<dbReference type="GO" id="GO:0046872">
    <property type="term" value="F:metal ion binding"/>
    <property type="evidence" value="ECO:0007669"/>
    <property type="project" value="UniProtKB-KW"/>
</dbReference>
<dbReference type="GO" id="GO:0020037">
    <property type="term" value="F:heme binding"/>
    <property type="evidence" value="ECO:0007669"/>
    <property type="project" value="InterPro"/>
</dbReference>
<evidence type="ECO:0000256" key="1">
    <source>
        <dbReference type="ARBA" id="ARBA00022617"/>
    </source>
</evidence>
<dbReference type="Proteomes" id="UP001198461">
    <property type="component" value="Unassembled WGS sequence"/>
</dbReference>
<dbReference type="PANTHER" id="PTHR30600">
    <property type="entry name" value="CYTOCHROME C PEROXIDASE-RELATED"/>
    <property type="match status" value="1"/>
</dbReference>
<evidence type="ECO:0000313" key="19">
    <source>
        <dbReference type="Proteomes" id="UP000283369"/>
    </source>
</evidence>
<dbReference type="InterPro" id="IPR036909">
    <property type="entry name" value="Cyt_c-like_dom_sf"/>
</dbReference>
<reference evidence="6" key="6">
    <citation type="journal article" date="2019" name="bioRxiv">
        <title>Acquired interbacterial defense systems protect against interspecies antagonism in the human gut microbiome.</title>
        <authorList>
            <person name="Ross B.D."/>
            <person name="Verster A.J."/>
            <person name="Radey M.C."/>
            <person name="Schmidtke D.T."/>
            <person name="Pope C.E."/>
            <person name="Hoffman L.R."/>
            <person name="Hajjar A.M."/>
            <person name="Peterson S.B."/>
            <person name="Borenstein E."/>
            <person name="Mougous J.D."/>
        </authorList>
    </citation>
    <scope>NUCLEOTIDE SEQUENCE</scope>
    <source>
        <strain evidence="6">H204</strain>
    </source>
</reference>
<reference evidence="21" key="4">
    <citation type="journal article" date="2018" name="J. Anim. Genet.">
        <title>Acquired interbacterial defense systems protect against interspecies antagonism in the human gut microbiome.</title>
        <authorList>
            <person name="Ross B.D."/>
            <person name="Verster A.J."/>
            <person name="Radey M.C."/>
            <person name="Schmidtke D.T."/>
            <person name="Pope C.E."/>
            <person name="Hoffman L.R."/>
            <person name="Hajjar A."/>
            <person name="Peterson S.B."/>
            <person name="Borenstein E."/>
            <person name="Mougous J."/>
        </authorList>
    </citation>
    <scope>NUCLEOTIDE SEQUENCE [LARGE SCALE GENOMIC DNA]</scope>
    <source>
        <strain evidence="21">H204</strain>
    </source>
</reference>
<dbReference type="EMBL" id="WDER01000019">
    <property type="protein sequence ID" value="KAB6083733.1"/>
    <property type="molecule type" value="Genomic_DNA"/>
</dbReference>
<dbReference type="EMBL" id="FOUM01000075">
    <property type="protein sequence ID" value="SFO19437.1"/>
    <property type="molecule type" value="Genomic_DNA"/>
</dbReference>
<dbReference type="Proteomes" id="UP001197958">
    <property type="component" value="Unassembled WGS sequence"/>
</dbReference>
<dbReference type="Proteomes" id="UP000471447">
    <property type="component" value="Unassembled WGS sequence"/>
</dbReference>
<dbReference type="Proteomes" id="UP000474077">
    <property type="component" value="Unassembled WGS sequence"/>
</dbReference>
<dbReference type="EMBL" id="JAIWYE010000001">
    <property type="protein sequence ID" value="MCA4702062.1"/>
    <property type="molecule type" value="Genomic_DNA"/>
</dbReference>
<dbReference type="Gene3D" id="1.10.760.10">
    <property type="entry name" value="Cytochrome c-like domain"/>
    <property type="match status" value="1"/>
</dbReference>
<evidence type="ECO:0000313" key="17">
    <source>
        <dbReference type="Proteomes" id="UP000183766"/>
    </source>
</evidence>
<evidence type="ECO:0000256" key="2">
    <source>
        <dbReference type="ARBA" id="ARBA00022723"/>
    </source>
</evidence>
<evidence type="ECO:0000313" key="7">
    <source>
        <dbReference type="EMBL" id="KAB6083733.1"/>
    </source>
</evidence>
<dbReference type="Proteomes" id="UP000183040">
    <property type="component" value="Unassembled WGS sequence"/>
</dbReference>
<dbReference type="InterPro" id="IPR010538">
    <property type="entry name" value="DHOR"/>
</dbReference>
<dbReference type="PANTHER" id="PTHR30600:SF4">
    <property type="entry name" value="CYTOCHROME C DOMAIN-CONTAINING PROTEIN"/>
    <property type="match status" value="1"/>
</dbReference>
<accession>A0A174LAU5</accession>
<dbReference type="InterPro" id="IPR051395">
    <property type="entry name" value="Cytochrome_c_Peroxidase/MauG"/>
</dbReference>
<dbReference type="PROSITE" id="PS51007">
    <property type="entry name" value="CYTC"/>
    <property type="match status" value="1"/>
</dbReference>
<reference evidence="11" key="3">
    <citation type="journal article" date="2018" name="BMC Genomics">
        <title>Whole genome sequencing and function prediction of 133 gut anaerobes isolated from chicken caecum in pure cultures.</title>
        <authorList>
            <person name="Medvecky M."/>
            <person name="Cejkova D."/>
            <person name="Polansky O."/>
            <person name="Karasova D."/>
            <person name="Kubasova T."/>
            <person name="Cizek A."/>
            <person name="Rychlik I."/>
        </authorList>
    </citation>
    <scope>NUCLEOTIDE SEQUENCE</scope>
    <source>
        <strain evidence="11">An109</strain>
    </source>
</reference>
<evidence type="ECO:0000313" key="21">
    <source>
        <dbReference type="Proteomes" id="UP000327007"/>
    </source>
</evidence>
<evidence type="ECO:0000313" key="9">
    <source>
        <dbReference type="EMBL" id="MCA4521914.1"/>
    </source>
</evidence>
<dbReference type="Proteomes" id="UP000327007">
    <property type="component" value="Unassembled WGS sequence"/>
</dbReference>
<evidence type="ECO:0000313" key="12">
    <source>
        <dbReference type="EMBL" id="RGV06014.1"/>
    </source>
</evidence>
<dbReference type="FunFam" id="1.10.760.10:FF:000010">
    <property type="entry name" value="Predicted thiol oxidoreductase"/>
    <property type="match status" value="1"/>
</dbReference>
<evidence type="ECO:0000313" key="6">
    <source>
        <dbReference type="EMBL" id="KAA9043698.1"/>
    </source>
</evidence>
<reference evidence="18" key="2">
    <citation type="submission" date="2017-04" db="EMBL/GenBank/DDBJ databases">
        <title>Function of individual gut microbiota members based on whole genome sequencing of pure cultures obtained from chicken caecum.</title>
        <authorList>
            <person name="Medvecky M."/>
            <person name="Cejkova D."/>
            <person name="Polansky O."/>
            <person name="Karasova D."/>
            <person name="Kubasova T."/>
            <person name="Cizek A."/>
            <person name="Rychlik I."/>
        </authorList>
    </citation>
    <scope>NUCLEOTIDE SEQUENCE [LARGE SCALE GENOMIC DNA]</scope>
    <source>
        <strain evidence="18">An109</strain>
    </source>
</reference>
<dbReference type="InterPro" id="IPR009056">
    <property type="entry name" value="Cyt_c-like_dom"/>
</dbReference>
<keyword evidence="2 4" id="KW-0479">Metal-binding</keyword>
<dbReference type="Proteomes" id="UP000196036">
    <property type="component" value="Unassembled WGS sequence"/>
</dbReference>
<dbReference type="GO" id="GO:0004130">
    <property type="term" value="F:cytochrome-c peroxidase activity"/>
    <property type="evidence" value="ECO:0007669"/>
    <property type="project" value="TreeGrafter"/>
</dbReference>
<keyword evidence="1 4" id="KW-0349">Heme</keyword>